<gene>
    <name evidence="1" type="ORF">PAECIP111802_04925</name>
</gene>
<evidence type="ECO:0008006" key="3">
    <source>
        <dbReference type="Google" id="ProtNLM"/>
    </source>
</evidence>
<dbReference type="Proteomes" id="UP000730618">
    <property type="component" value="Unassembled WGS sequence"/>
</dbReference>
<organism evidence="1 2">
    <name type="scientific">Paenibacillus allorhizosphaerae</name>
    <dbReference type="NCBI Taxonomy" id="2849866"/>
    <lineage>
        <taxon>Bacteria</taxon>
        <taxon>Bacillati</taxon>
        <taxon>Bacillota</taxon>
        <taxon>Bacilli</taxon>
        <taxon>Bacillales</taxon>
        <taxon>Paenibacillaceae</taxon>
        <taxon>Paenibacillus</taxon>
    </lineage>
</organism>
<proteinExistence type="predicted"/>
<keyword evidence="2" id="KW-1185">Reference proteome</keyword>
<dbReference type="EMBL" id="CAJVCE010000016">
    <property type="protein sequence ID" value="CAG7651283.1"/>
    <property type="molecule type" value="Genomic_DNA"/>
</dbReference>
<dbReference type="Pfam" id="PF05016">
    <property type="entry name" value="ParE_toxin"/>
    <property type="match status" value="1"/>
</dbReference>
<dbReference type="InterPro" id="IPR007712">
    <property type="entry name" value="RelE/ParE_toxin"/>
</dbReference>
<evidence type="ECO:0000313" key="1">
    <source>
        <dbReference type="EMBL" id="CAG7651283.1"/>
    </source>
</evidence>
<comment type="caution">
    <text evidence="1">The sequence shown here is derived from an EMBL/GenBank/DDBJ whole genome shotgun (WGS) entry which is preliminary data.</text>
</comment>
<reference evidence="1 2" key="1">
    <citation type="submission" date="2021-06" db="EMBL/GenBank/DDBJ databases">
        <authorList>
            <person name="Criscuolo A."/>
        </authorList>
    </citation>
    <scope>NUCLEOTIDE SEQUENCE [LARGE SCALE GENOMIC DNA]</scope>
    <source>
        <strain evidence="2">CIP 111802</strain>
    </source>
</reference>
<name>A0ABM8VND1_9BACL</name>
<protein>
    <recommendedName>
        <fullName evidence="3">Type II toxin-antitoxin system RelE/ParE family toxin</fullName>
    </recommendedName>
</protein>
<sequence length="99" mass="11973">MYQVGYISKRVKKEINEFSKQEQRAIEEAIEELCVNPRPLSRKYEQLWCCSEIKKIKVGRIRVFYQIDEKNSQIWIGKLDNRDSHTYKTDPKSWFQRTA</sequence>
<evidence type="ECO:0000313" key="2">
    <source>
        <dbReference type="Proteomes" id="UP000730618"/>
    </source>
</evidence>
<dbReference type="RefSeq" id="WP_218101185.1">
    <property type="nucleotide sequence ID" value="NZ_CAJVCE010000016.1"/>
</dbReference>
<accession>A0ABM8VND1</accession>